<feature type="transmembrane region" description="Helical" evidence="8">
    <location>
        <begin position="136"/>
        <end position="157"/>
    </location>
</feature>
<comment type="caution">
    <text evidence="11">The sequence shown here is derived from an EMBL/GenBank/DDBJ whole genome shotgun (WGS) entry which is preliminary data.</text>
</comment>
<feature type="domain" description="ABC transmembrane type-1" evidence="10">
    <location>
        <begin position="22"/>
        <end position="291"/>
    </location>
</feature>
<feature type="transmembrane region" description="Helical" evidence="8">
    <location>
        <begin position="21"/>
        <end position="46"/>
    </location>
</feature>
<dbReference type="GO" id="GO:0005524">
    <property type="term" value="F:ATP binding"/>
    <property type="evidence" value="ECO:0007669"/>
    <property type="project" value="UniProtKB-KW"/>
</dbReference>
<evidence type="ECO:0000256" key="4">
    <source>
        <dbReference type="ARBA" id="ARBA00022840"/>
    </source>
</evidence>
<keyword evidence="4 11" id="KW-0067">ATP-binding</keyword>
<evidence type="ECO:0000256" key="2">
    <source>
        <dbReference type="ARBA" id="ARBA00022692"/>
    </source>
</evidence>
<dbReference type="CDD" id="cd03228">
    <property type="entry name" value="ABCC_MRP_Like"/>
    <property type="match status" value="1"/>
</dbReference>
<dbReference type="SMART" id="SM00382">
    <property type="entry name" value="AAA"/>
    <property type="match status" value="1"/>
</dbReference>
<proteinExistence type="predicted"/>
<dbReference type="PROSITE" id="PS00211">
    <property type="entry name" value="ABC_TRANSPORTER_1"/>
    <property type="match status" value="1"/>
</dbReference>
<evidence type="ECO:0000256" key="7">
    <source>
        <dbReference type="ARBA" id="ARBA00025074"/>
    </source>
</evidence>
<dbReference type="InterPro" id="IPR039421">
    <property type="entry name" value="Type_1_exporter"/>
</dbReference>
<name>A0A418JJ38_STAHY</name>
<dbReference type="InterPro" id="IPR011527">
    <property type="entry name" value="ABC1_TM_dom"/>
</dbReference>
<dbReference type="EMBL" id="QXVO01000015">
    <property type="protein sequence ID" value="RIO45911.1"/>
    <property type="molecule type" value="Genomic_DNA"/>
</dbReference>
<dbReference type="AlphaFoldDB" id="A0A418JJ38"/>
<dbReference type="GO" id="GO:0016887">
    <property type="term" value="F:ATP hydrolysis activity"/>
    <property type="evidence" value="ECO:0007669"/>
    <property type="project" value="InterPro"/>
</dbReference>
<dbReference type="InterPro" id="IPR017871">
    <property type="entry name" value="ABC_transporter-like_CS"/>
</dbReference>
<dbReference type="SUPFAM" id="SSF52540">
    <property type="entry name" value="P-loop containing nucleoside triphosphate hydrolases"/>
    <property type="match status" value="1"/>
</dbReference>
<dbReference type="GO" id="GO:0140359">
    <property type="term" value="F:ABC-type transporter activity"/>
    <property type="evidence" value="ECO:0007669"/>
    <property type="project" value="InterPro"/>
</dbReference>
<evidence type="ECO:0000256" key="8">
    <source>
        <dbReference type="SAM" id="Phobius"/>
    </source>
</evidence>
<organism evidence="11 12">
    <name type="scientific">Staphylococcus hyicus</name>
    <dbReference type="NCBI Taxonomy" id="1284"/>
    <lineage>
        <taxon>Bacteria</taxon>
        <taxon>Bacillati</taxon>
        <taxon>Bacillota</taxon>
        <taxon>Bacilli</taxon>
        <taxon>Bacillales</taxon>
        <taxon>Staphylococcaceae</taxon>
        <taxon>Staphylococcus</taxon>
    </lineage>
</organism>
<dbReference type="STRING" id="1284.SHYC_10270"/>
<evidence type="ECO:0000313" key="11">
    <source>
        <dbReference type="EMBL" id="RIO45911.1"/>
    </source>
</evidence>
<dbReference type="RefSeq" id="WP_119635404.1">
    <property type="nucleotide sequence ID" value="NZ_JAUBYX010000011.1"/>
</dbReference>
<dbReference type="Proteomes" id="UP000285625">
    <property type="component" value="Unassembled WGS sequence"/>
</dbReference>
<dbReference type="InterPro" id="IPR036640">
    <property type="entry name" value="ABC1_TM_sf"/>
</dbReference>
<dbReference type="GO" id="GO:0005886">
    <property type="term" value="C:plasma membrane"/>
    <property type="evidence" value="ECO:0007669"/>
    <property type="project" value="UniProtKB-SubCell"/>
</dbReference>
<protein>
    <submittedName>
        <fullName evidence="11">Amino acid ABC transporter ATP-binding/permease protein</fullName>
    </submittedName>
</protein>
<keyword evidence="2 8" id="KW-0812">Transmembrane</keyword>
<gene>
    <name evidence="11" type="ORF">BUZ57_06250</name>
</gene>
<feature type="transmembrane region" description="Helical" evidence="8">
    <location>
        <begin position="248"/>
        <end position="271"/>
    </location>
</feature>
<dbReference type="GO" id="GO:0034040">
    <property type="term" value="F:ATPase-coupled lipid transmembrane transporter activity"/>
    <property type="evidence" value="ECO:0007669"/>
    <property type="project" value="TreeGrafter"/>
</dbReference>
<dbReference type="PANTHER" id="PTHR24221:SF653">
    <property type="entry name" value="TRANSPORT ATP-BINDING PROTEIN CYDC"/>
    <property type="match status" value="1"/>
</dbReference>
<dbReference type="PROSITE" id="PS50929">
    <property type="entry name" value="ABC_TM1F"/>
    <property type="match status" value="1"/>
</dbReference>
<dbReference type="PANTHER" id="PTHR24221">
    <property type="entry name" value="ATP-BINDING CASSETTE SUB-FAMILY B"/>
    <property type="match status" value="1"/>
</dbReference>
<accession>A0A418JJ38</accession>
<keyword evidence="5 8" id="KW-1133">Transmembrane helix</keyword>
<evidence type="ECO:0000313" key="12">
    <source>
        <dbReference type="Proteomes" id="UP000285625"/>
    </source>
</evidence>
<evidence type="ECO:0000256" key="6">
    <source>
        <dbReference type="ARBA" id="ARBA00023136"/>
    </source>
</evidence>
<feature type="domain" description="ABC transporter" evidence="9">
    <location>
        <begin position="341"/>
        <end position="553"/>
    </location>
</feature>
<feature type="transmembrane region" description="Helical" evidence="8">
    <location>
        <begin position="163"/>
        <end position="181"/>
    </location>
</feature>
<evidence type="ECO:0000259" key="10">
    <source>
        <dbReference type="PROSITE" id="PS50929"/>
    </source>
</evidence>
<dbReference type="PROSITE" id="PS50893">
    <property type="entry name" value="ABC_TRANSPORTER_2"/>
    <property type="match status" value="1"/>
</dbReference>
<dbReference type="InterPro" id="IPR003593">
    <property type="entry name" value="AAA+_ATPase"/>
</dbReference>
<evidence type="ECO:0000259" key="9">
    <source>
        <dbReference type="PROSITE" id="PS50893"/>
    </source>
</evidence>
<evidence type="ECO:0000256" key="5">
    <source>
        <dbReference type="ARBA" id="ARBA00022989"/>
    </source>
</evidence>
<comment type="subcellular location">
    <subcellularLocation>
        <location evidence="1">Cell membrane</location>
        <topology evidence="1">Multi-pass membrane protein</topology>
    </subcellularLocation>
</comment>
<evidence type="ECO:0000256" key="3">
    <source>
        <dbReference type="ARBA" id="ARBA00022741"/>
    </source>
</evidence>
<keyword evidence="3" id="KW-0547">Nucleotide-binding</keyword>
<sequence length="553" mass="63155">MERDKNNHLSHTLNIKWNRDIILAIILGVLGSSVALAMFFLSGYMITESALGAPLFALMGLIVTVKLFGFMRAVTRYYERLFSHRATFTMLRDVRVYFYQALIPIVPNVFRQFKTSDLLGRMVSQIEALQNIYLRVYYPPIVMSLTGGLTICVLLYFSVWHALTLLIVMSLSLWLIPWLSAKRATVIKKDIDDTYQKLMHRYFDYILGYDELMRFNQNQSYEGRLLRTEEALSNAEYQEQMFHIVYQYVLNIISMIAIWGSVCLIIIQVNAGTFDPVYATSIVLMLLTLFEQHVMMSQVAYYKSETDEATHQLNDVMSVAQLDEGKDRIEVEQIEMRASLFCLKNVYHQFPTQQRATLKGVHLNIKKGDHIAILGTSGSGKTTLLNILLGLYPISKGHMTIGGKPHFHRTHWLTQVNPLLQDAQFFDGTVKDNLLSSCNEVDCLNALRKVGLDHIPLSREVTLNKNALSGGEFQRLAIARLWLKQAPVWILDEPTKGIDAKRVVHIMQQIHDTAETLIVATHNLDILRDFDAVYKIEEGILTRVDPESLTVNA</sequence>
<dbReference type="SUPFAM" id="SSF90123">
    <property type="entry name" value="ABC transporter transmembrane region"/>
    <property type="match status" value="1"/>
</dbReference>
<comment type="function">
    <text evidence="7">May be involved in multidrug export. Transmembrane domains (TMD) form a pore in the cell membrane and the ATP-binding domain (NBD) is responsible for energy generation.</text>
</comment>
<evidence type="ECO:0000256" key="1">
    <source>
        <dbReference type="ARBA" id="ARBA00004651"/>
    </source>
</evidence>
<keyword evidence="6 8" id="KW-0472">Membrane</keyword>
<dbReference type="Gene3D" id="1.20.1560.10">
    <property type="entry name" value="ABC transporter type 1, transmembrane domain"/>
    <property type="match status" value="1"/>
</dbReference>
<dbReference type="Gene3D" id="3.40.50.300">
    <property type="entry name" value="P-loop containing nucleotide triphosphate hydrolases"/>
    <property type="match status" value="1"/>
</dbReference>
<feature type="transmembrane region" description="Helical" evidence="8">
    <location>
        <begin position="52"/>
        <end position="75"/>
    </location>
</feature>
<reference evidence="11 12" key="1">
    <citation type="journal article" date="2016" name="Front. Microbiol.">
        <title>Comprehensive Phylogenetic Analysis of Bovine Non-aureus Staphylococci Species Based on Whole-Genome Sequencing.</title>
        <authorList>
            <person name="Naushad S."/>
            <person name="Barkema H.W."/>
            <person name="Luby C."/>
            <person name="Condas L.A."/>
            <person name="Nobrega D.B."/>
            <person name="Carson D.A."/>
            <person name="De Buck J."/>
        </authorList>
    </citation>
    <scope>NUCLEOTIDE SEQUENCE [LARGE SCALE GENOMIC DNA]</scope>
    <source>
        <strain evidence="11 12">SNUC 5959</strain>
    </source>
</reference>
<dbReference type="Pfam" id="PF00005">
    <property type="entry name" value="ABC_tran"/>
    <property type="match status" value="1"/>
</dbReference>
<dbReference type="InterPro" id="IPR003439">
    <property type="entry name" value="ABC_transporter-like_ATP-bd"/>
</dbReference>
<dbReference type="InterPro" id="IPR027417">
    <property type="entry name" value="P-loop_NTPase"/>
</dbReference>